<protein>
    <recommendedName>
        <fullName evidence="2">Phosphodiester glycosidase domain-containing protein</fullName>
    </recommendedName>
</protein>
<feature type="chain" id="PRO_5029469424" description="Phosphodiester glycosidase domain-containing protein" evidence="1">
    <location>
        <begin position="22"/>
        <end position="523"/>
    </location>
</feature>
<feature type="signal peptide" evidence="1">
    <location>
        <begin position="1"/>
        <end position="21"/>
    </location>
</feature>
<accession>A0A7K0FLI1</accession>
<dbReference type="Pfam" id="PF09992">
    <property type="entry name" value="NAGPA"/>
    <property type="match status" value="1"/>
</dbReference>
<feature type="domain" description="Phosphodiester glycosidase" evidence="2">
    <location>
        <begin position="345"/>
        <end position="518"/>
    </location>
</feature>
<comment type="caution">
    <text evidence="3">The sequence shown here is derived from an EMBL/GenBank/DDBJ whole genome shotgun (WGS) entry which is preliminary data.</text>
</comment>
<dbReference type="Proteomes" id="UP000462931">
    <property type="component" value="Unassembled WGS sequence"/>
</dbReference>
<name>A0A7K0FLI1_9SPHI</name>
<dbReference type="PANTHER" id="PTHR40446:SF2">
    <property type="entry name" value="N-ACETYLGLUCOSAMINE-1-PHOSPHODIESTER ALPHA-N-ACETYLGLUCOSAMINIDASE"/>
    <property type="match status" value="1"/>
</dbReference>
<evidence type="ECO:0000256" key="1">
    <source>
        <dbReference type="SAM" id="SignalP"/>
    </source>
</evidence>
<dbReference type="InterPro" id="IPR018711">
    <property type="entry name" value="NAGPA"/>
</dbReference>
<evidence type="ECO:0000313" key="4">
    <source>
        <dbReference type="Proteomes" id="UP000462931"/>
    </source>
</evidence>
<organism evidence="3 4">
    <name type="scientific">Pedobacter puniceum</name>
    <dbReference type="NCBI Taxonomy" id="2666136"/>
    <lineage>
        <taxon>Bacteria</taxon>
        <taxon>Pseudomonadati</taxon>
        <taxon>Bacteroidota</taxon>
        <taxon>Sphingobacteriia</taxon>
        <taxon>Sphingobacteriales</taxon>
        <taxon>Sphingobacteriaceae</taxon>
        <taxon>Pedobacter</taxon>
    </lineage>
</organism>
<gene>
    <name evidence="3" type="ORF">GJJ64_06535</name>
</gene>
<evidence type="ECO:0000259" key="2">
    <source>
        <dbReference type="Pfam" id="PF09992"/>
    </source>
</evidence>
<dbReference type="PANTHER" id="PTHR40446">
    <property type="entry name" value="N-ACETYLGLUCOSAMINE-1-PHOSPHODIESTER ALPHA-N-ACETYLGLUCOSAMINIDASE"/>
    <property type="match status" value="1"/>
</dbReference>
<keyword evidence="1" id="KW-0732">Signal</keyword>
<dbReference type="AlphaFoldDB" id="A0A7K0FLI1"/>
<dbReference type="EMBL" id="WKJI01000001">
    <property type="protein sequence ID" value="MRX46836.1"/>
    <property type="molecule type" value="Genomic_DNA"/>
</dbReference>
<proteinExistence type="predicted"/>
<evidence type="ECO:0000313" key="3">
    <source>
        <dbReference type="EMBL" id="MRX46836.1"/>
    </source>
</evidence>
<sequence>MNMKKLLIGVLCLLSSLNGQSQSVVINRVFKGTEGEGTTTRGRYDAIELLVVEDHVDMRNWIIKDYANAVVTGLSGDAGGKFRFKDVALWKDLRSGTTIVLRQPGATFTANPSPDPNYVEDIDASDFTIDINIRNTNYLRTLASPSDINASSYIDRTFMLGDLKEVVLLRWDDGFGEGMDAANPVHAFAYGDLSSSSHYNGITSPKLHTLSTPAKGAYLYAKSDNKSVTDFATVTGISKDKAPPVYVEPSVNTESLAQKIKDNTNLVASITSESIVNNYPGVKEAYISYVNPAQNNIALYILEIDLIDPKLSIEVGTPNDAAIASGTQRVMNMIPYKNANSFEKQVIGAINGDYYELATGIPSGPVIKDGIRIKETINSTHNFFAQLDNKTYAIGPKLEYDRLKLKIQEGLGGKYILVQNGVVVSGVTDNTVSPRTSIGLINNKRVIMLVVDGRQSHSIGYTLQELAQVMKALGVTDAINLDGGGSSTFIVRASNGTYQRKNLPSDGSERAVSNALFLMRKTD</sequence>
<keyword evidence="4" id="KW-1185">Reference proteome</keyword>
<reference evidence="3 4" key="1">
    <citation type="submission" date="2019-11" db="EMBL/GenBank/DDBJ databases">
        <authorList>
            <person name="Cheng Q."/>
            <person name="Yang Z."/>
        </authorList>
    </citation>
    <scope>NUCLEOTIDE SEQUENCE [LARGE SCALE GENOMIC DNA]</scope>
    <source>
        <strain evidence="3 4">HX-22-1</strain>
    </source>
</reference>